<dbReference type="Proteomes" id="UP000005268">
    <property type="component" value="Chromosome"/>
</dbReference>
<name>I3UZM1_PSEPU</name>
<dbReference type="KEGG" id="ppi:YSA_07718"/>
<accession>I3UZM1</accession>
<protein>
    <submittedName>
        <fullName evidence="1">Uncharacterized protein</fullName>
    </submittedName>
</protein>
<sequence length="52" mass="5999">MTAVQAEWQLNGFEIIGKRRTLTKLLPTFSQKIDDVLSRVRPTFPQCHLAWG</sequence>
<evidence type="ECO:0000313" key="2">
    <source>
        <dbReference type="Proteomes" id="UP000005268"/>
    </source>
</evidence>
<evidence type="ECO:0000313" key="1">
    <source>
        <dbReference type="EMBL" id="AFK70942.1"/>
    </source>
</evidence>
<reference evidence="1 2" key="1">
    <citation type="journal article" date="2012" name="J. Bacteriol.">
        <title>Complete Genome Sequence of the Naphthalene-Degrading Pseudomonas putida Strain ND6.</title>
        <authorList>
            <person name="Li S."/>
            <person name="Zhao H."/>
            <person name="Li Y."/>
            <person name="Niu S."/>
            <person name="Cai B."/>
        </authorList>
    </citation>
    <scope>NUCLEOTIDE SEQUENCE [LARGE SCALE GENOMIC DNA]</scope>
    <source>
        <strain evidence="1 2">ND6</strain>
    </source>
</reference>
<proteinExistence type="predicted"/>
<dbReference type="AlphaFoldDB" id="I3UZM1"/>
<organism evidence="1 2">
    <name type="scientific">Pseudomonas putida ND6</name>
    <dbReference type="NCBI Taxonomy" id="231023"/>
    <lineage>
        <taxon>Bacteria</taxon>
        <taxon>Pseudomonadati</taxon>
        <taxon>Pseudomonadota</taxon>
        <taxon>Gammaproteobacteria</taxon>
        <taxon>Pseudomonadales</taxon>
        <taxon>Pseudomonadaceae</taxon>
        <taxon>Pseudomonas</taxon>
    </lineage>
</organism>
<gene>
    <name evidence="1" type="ORF">YSA_07718</name>
</gene>
<dbReference type="EMBL" id="CP003588">
    <property type="protein sequence ID" value="AFK70942.1"/>
    <property type="molecule type" value="Genomic_DNA"/>
</dbReference>
<dbReference type="HOGENOM" id="CLU_3083781_0_0_6"/>